<dbReference type="AlphaFoldDB" id="A0A3M9YBE1"/>
<dbReference type="RefSeq" id="XP_028495016.1">
    <property type="nucleotide sequence ID" value="XM_028640994.1"/>
</dbReference>
<dbReference type="Proteomes" id="UP000267145">
    <property type="component" value="Unassembled WGS sequence"/>
</dbReference>
<evidence type="ECO:0000313" key="3">
    <source>
        <dbReference type="Proteomes" id="UP000267145"/>
    </source>
</evidence>
<reference evidence="2 3" key="1">
    <citation type="submission" date="2018-10" db="EMBL/GenBank/DDBJ databases">
        <title>Genome sequence of Verticillium nonalfalfae VnAa140.</title>
        <authorList>
            <person name="Stajich J.E."/>
            <person name="Kasson M.T."/>
        </authorList>
    </citation>
    <scope>NUCLEOTIDE SEQUENCE [LARGE SCALE GENOMIC DNA]</scope>
    <source>
        <strain evidence="2 3">VnAa140</strain>
    </source>
</reference>
<gene>
    <name evidence="2" type="ORF">D7B24_006874</name>
</gene>
<protein>
    <submittedName>
        <fullName evidence="2">Uncharacterized protein</fullName>
    </submittedName>
</protein>
<evidence type="ECO:0000313" key="2">
    <source>
        <dbReference type="EMBL" id="RNJ56858.1"/>
    </source>
</evidence>
<dbReference type="EMBL" id="RBVV01000050">
    <property type="protein sequence ID" value="RNJ56858.1"/>
    <property type="molecule type" value="Genomic_DNA"/>
</dbReference>
<accession>A0A3M9YBE1</accession>
<proteinExistence type="predicted"/>
<feature type="compositionally biased region" description="Basic and acidic residues" evidence="1">
    <location>
        <begin position="290"/>
        <end position="317"/>
    </location>
</feature>
<evidence type="ECO:0000256" key="1">
    <source>
        <dbReference type="SAM" id="MobiDB-lite"/>
    </source>
</evidence>
<dbReference type="GeneID" id="39610563"/>
<keyword evidence="3" id="KW-1185">Reference proteome</keyword>
<feature type="compositionally biased region" description="Acidic residues" evidence="1">
    <location>
        <begin position="215"/>
        <end position="224"/>
    </location>
</feature>
<feature type="region of interest" description="Disordered" evidence="1">
    <location>
        <begin position="206"/>
        <end position="343"/>
    </location>
</feature>
<name>A0A3M9YBE1_9PEZI</name>
<feature type="region of interest" description="Disordered" evidence="1">
    <location>
        <begin position="444"/>
        <end position="500"/>
    </location>
</feature>
<feature type="region of interest" description="Disordered" evidence="1">
    <location>
        <begin position="116"/>
        <end position="139"/>
    </location>
</feature>
<sequence>MSSVPIHDRNTAPNAYDERLHCSDILHLLQTIASRPHVQAGDLYPERSITQVIPAQRRTSSMIVYTGQQIDNRSQYRKLTSGFDDFVSKIEDPSAMQEIPKPPGLGTQVVEGLQQPLTPPTAKSEHKHSEAASSATLGSIQIEDDGCPSVIDDDFSQDGDTGGSLATLLRKVYKNDLKFAEKLIASIQQLPVREQRFLEAPGDFILQSTSPIDDSITETDEVSDAEASGSVYHGTPHTDGQSRHHYNDLEETPTSSQPADSGKDASSAGPKRPRSIDDLHSTKRQKNSGKGKERAGNSEEKAGNSEEKAGNSEERAGNSDSEGEDEGNEATSDTSGKHKTPAEDLPWPCPYYWKFSRGERQTVSSACYPRGNRPRYLWREHLRSIHTTQGKSGSSKHIMENEQWSEVKLAIKQAARKRPRVPERRLAWAEELWKKVYTILFPDSDPPDHPCKNPTLPRSSQREASPFRESVRSRAATLASVAESGHVRKGYHHQHTEGAM</sequence>
<comment type="caution">
    <text evidence="2">The sequence shown here is derived from an EMBL/GenBank/DDBJ whole genome shotgun (WGS) entry which is preliminary data.</text>
</comment>
<organism evidence="2 3">
    <name type="scientific">Verticillium nonalfalfae</name>
    <dbReference type="NCBI Taxonomy" id="1051616"/>
    <lineage>
        <taxon>Eukaryota</taxon>
        <taxon>Fungi</taxon>
        <taxon>Dikarya</taxon>
        <taxon>Ascomycota</taxon>
        <taxon>Pezizomycotina</taxon>
        <taxon>Sordariomycetes</taxon>
        <taxon>Hypocreomycetidae</taxon>
        <taxon>Glomerellales</taxon>
        <taxon>Plectosphaerellaceae</taxon>
        <taxon>Verticillium</taxon>
    </lineage>
</organism>